<organism evidence="2 3">
    <name type="scientific">Ditylenchus destructor</name>
    <dbReference type="NCBI Taxonomy" id="166010"/>
    <lineage>
        <taxon>Eukaryota</taxon>
        <taxon>Metazoa</taxon>
        <taxon>Ecdysozoa</taxon>
        <taxon>Nematoda</taxon>
        <taxon>Chromadorea</taxon>
        <taxon>Rhabditida</taxon>
        <taxon>Tylenchina</taxon>
        <taxon>Tylenchomorpha</taxon>
        <taxon>Sphaerularioidea</taxon>
        <taxon>Anguinidae</taxon>
        <taxon>Anguininae</taxon>
        <taxon>Ditylenchus</taxon>
    </lineage>
</organism>
<comment type="caution">
    <text evidence="2">The sequence shown here is derived from an EMBL/GenBank/DDBJ whole genome shotgun (WGS) entry which is preliminary data.</text>
</comment>
<dbReference type="CDD" id="cd23106">
    <property type="entry name" value="neurotoxins_LC_scorpion"/>
    <property type="match status" value="1"/>
</dbReference>
<sequence length="530" mass="59788">MSAHSKMISDRYLHFPTNMTRSNEFLSFVVNASSDTEDESENDEDLDEEQRNSKSSLKDWMIVKAEAANIRLNNDFTPLLSPTSYRRRSNRNSSERENGWYTCTNDAYSLANRTFELTSFEQILREYKNSRVLAVDDLNQCLQSSSFMKIFKSPEPAKKMSISQVTATNMSQKADGTQDGPIVVATMTNMTTSIKSTSTEEDDEDDDDDEGAGSSAQTAVEDFIQIDEDRNSKPAKIFDWINEGSKKTKTEIKETLRLSSGLKSSQEAYKFEFREPSEQDMAMYRKYASIVPGVKKPESSETEGHKQSTVRSFCQLGPMFEFSPSFFTIDSAFHTEINGVSKASLAIYEKTCSVDGGSMKTSTSTAKLYSEHESIGPPNDLIQYETSKRASRHDERADIIKHIRIAIDPFSNDREFLANRLHPSYQTARDMSGSGHLLRAGPLKKLTPFGLIYDSFLRGTEEMVLSQNDVSADGDWTICKPGVQDKNIGFYPSCANPFQRTNCAYDCVDNHKYLNGYCDWMRCICTCGLH</sequence>
<protein>
    <submittedName>
        <fullName evidence="2">Uncharacterized protein</fullName>
    </submittedName>
</protein>
<reference evidence="2" key="1">
    <citation type="submission" date="2022-01" db="EMBL/GenBank/DDBJ databases">
        <title>Genome Sequence Resource for Two Populations of Ditylenchus destructor, the Migratory Endoparasitic Phytonematode.</title>
        <authorList>
            <person name="Zhang H."/>
            <person name="Lin R."/>
            <person name="Xie B."/>
        </authorList>
    </citation>
    <scope>NUCLEOTIDE SEQUENCE</scope>
    <source>
        <strain evidence="2">BazhouSP</strain>
    </source>
</reference>
<dbReference type="Proteomes" id="UP001201812">
    <property type="component" value="Unassembled WGS sequence"/>
</dbReference>
<gene>
    <name evidence="2" type="ORF">DdX_18642</name>
</gene>
<keyword evidence="3" id="KW-1185">Reference proteome</keyword>
<name>A0AAD4QUQ4_9BILA</name>
<evidence type="ECO:0000313" key="2">
    <source>
        <dbReference type="EMBL" id="KAI1697181.1"/>
    </source>
</evidence>
<proteinExistence type="predicted"/>
<accession>A0AAD4QUQ4</accession>
<evidence type="ECO:0000313" key="3">
    <source>
        <dbReference type="Proteomes" id="UP001201812"/>
    </source>
</evidence>
<evidence type="ECO:0000256" key="1">
    <source>
        <dbReference type="SAM" id="MobiDB-lite"/>
    </source>
</evidence>
<feature type="region of interest" description="Disordered" evidence="1">
    <location>
        <begin position="191"/>
        <end position="216"/>
    </location>
</feature>
<dbReference type="AlphaFoldDB" id="A0AAD4QUQ4"/>
<feature type="region of interest" description="Disordered" evidence="1">
    <location>
        <begin position="33"/>
        <end position="53"/>
    </location>
</feature>
<feature type="compositionally biased region" description="Acidic residues" evidence="1">
    <location>
        <begin position="35"/>
        <end position="48"/>
    </location>
</feature>
<dbReference type="EMBL" id="JAKKPZ010000282">
    <property type="protein sequence ID" value="KAI1697181.1"/>
    <property type="molecule type" value="Genomic_DNA"/>
</dbReference>
<feature type="compositionally biased region" description="Acidic residues" evidence="1">
    <location>
        <begin position="199"/>
        <end position="211"/>
    </location>
</feature>